<comment type="subcellular location">
    <subcellularLocation>
        <location evidence="6">Golgi apparatus</location>
        <location evidence="6">Golgi stack membrane</location>
        <topology evidence="6">Single-pass type II membrane protein</topology>
    </subcellularLocation>
</comment>
<dbReference type="Proteomes" id="UP000054558">
    <property type="component" value="Unassembled WGS sequence"/>
</dbReference>
<dbReference type="OrthoDB" id="428346at2759"/>
<dbReference type="EC" id="2.4.1.-" evidence="6"/>
<keyword evidence="5 6" id="KW-0961">Cell wall biogenesis/degradation</keyword>
<evidence type="ECO:0000256" key="6">
    <source>
        <dbReference type="RuleBase" id="RU367004"/>
    </source>
</evidence>
<dbReference type="Gene3D" id="3.40.50.11350">
    <property type="match status" value="1"/>
</dbReference>
<name>A0A1Y1HZH2_KLENI</name>
<keyword evidence="8" id="KW-1185">Reference proteome</keyword>
<dbReference type="InterPro" id="IPR004938">
    <property type="entry name" value="XG_FTase"/>
</dbReference>
<dbReference type="EMBL" id="DF237103">
    <property type="protein sequence ID" value="GAQ83583.1"/>
    <property type="molecule type" value="Genomic_DNA"/>
</dbReference>
<evidence type="ECO:0000256" key="4">
    <source>
        <dbReference type="ARBA" id="ARBA00023180"/>
    </source>
</evidence>
<keyword evidence="6" id="KW-0333">Golgi apparatus</keyword>
<evidence type="ECO:0000256" key="2">
    <source>
        <dbReference type="ARBA" id="ARBA00022676"/>
    </source>
</evidence>
<accession>A0A1Y1HZH2</accession>
<protein>
    <recommendedName>
        <fullName evidence="6">Fucosyltransferase</fullName>
        <ecNumber evidence="6">2.4.1.-</ecNumber>
    </recommendedName>
</protein>
<dbReference type="STRING" id="105231.A0A1Y1HZH2"/>
<keyword evidence="4" id="KW-0325">Glycoprotein</keyword>
<dbReference type="OMA" id="ESKHNIM"/>
<reference evidence="7 8" key="1">
    <citation type="journal article" date="2014" name="Nat. Commun.">
        <title>Klebsormidium flaccidum genome reveals primary factors for plant terrestrial adaptation.</title>
        <authorList>
            <person name="Hori K."/>
            <person name="Maruyama F."/>
            <person name="Fujisawa T."/>
            <person name="Togashi T."/>
            <person name="Yamamoto N."/>
            <person name="Seo M."/>
            <person name="Sato S."/>
            <person name="Yamada T."/>
            <person name="Mori H."/>
            <person name="Tajima N."/>
            <person name="Moriyama T."/>
            <person name="Ikeuchi M."/>
            <person name="Watanabe M."/>
            <person name="Wada H."/>
            <person name="Kobayashi K."/>
            <person name="Saito M."/>
            <person name="Masuda T."/>
            <person name="Sasaki-Sekimoto Y."/>
            <person name="Mashiguchi K."/>
            <person name="Awai K."/>
            <person name="Shimojima M."/>
            <person name="Masuda S."/>
            <person name="Iwai M."/>
            <person name="Nobusawa T."/>
            <person name="Narise T."/>
            <person name="Kondo S."/>
            <person name="Saito H."/>
            <person name="Sato R."/>
            <person name="Murakawa M."/>
            <person name="Ihara Y."/>
            <person name="Oshima-Yamada Y."/>
            <person name="Ohtaka K."/>
            <person name="Satoh M."/>
            <person name="Sonobe K."/>
            <person name="Ishii M."/>
            <person name="Ohtani R."/>
            <person name="Kanamori-Sato M."/>
            <person name="Honoki R."/>
            <person name="Miyazaki D."/>
            <person name="Mochizuki H."/>
            <person name="Umetsu J."/>
            <person name="Higashi K."/>
            <person name="Shibata D."/>
            <person name="Kamiya Y."/>
            <person name="Sato N."/>
            <person name="Nakamura Y."/>
            <person name="Tabata S."/>
            <person name="Ida S."/>
            <person name="Kurokawa K."/>
            <person name="Ohta H."/>
        </authorList>
    </citation>
    <scope>NUCLEOTIDE SEQUENCE [LARGE SCALE GENOMIC DNA]</scope>
    <source>
        <strain evidence="7 8">NIES-2285</strain>
    </source>
</reference>
<evidence type="ECO:0000256" key="1">
    <source>
        <dbReference type="ARBA" id="ARBA00010481"/>
    </source>
</evidence>
<keyword evidence="3 6" id="KW-0808">Transferase</keyword>
<gene>
    <name evidence="7" type="ORF">KFL_001540010</name>
</gene>
<comment type="similarity">
    <text evidence="1 6">Belongs to the glycosyltransferase 37 family.</text>
</comment>
<evidence type="ECO:0000256" key="3">
    <source>
        <dbReference type="ARBA" id="ARBA00022679"/>
    </source>
</evidence>
<sequence length="450" mass="50046">MIPTRGPGGSSSPKLGPWRPSVAWYVMCTLLVLNLLNSEIVTGPLWGGCAKEPANGGVVGVRVTGSQGRSQTLHISPELERAWDEYAARHRASLEAPREHKFFLYKPFHYTGHGNKIPGIVTAFMVALLSNRTLVIDYNDCAGGVNCEISWSRMFDQPLEMDFANLVRDYPAVNETLKGKRFESGDASHINFLVDHRERLSKWDGLQWVWSDGLYDWSAHLWLASPIHGPSLRPLFTPGHIFHALAHFLVHPTLEIQDVVAAARARFRKLTIGVQIRQTKVDHWEPGTYTDRSYFDLARVLQLREGVADNDTAIYLAADSVAVRNAWVKHLENTSIALLMQPEDAVFDSGGKEGLNRDNLPGLKIGVAELFLLSHTHQLIISRGSSFGSTAAALGGLYPWVITQDGYYGSAISDPCCSHTRWLEKVFGADFSPEFFIQTQCHVDPLTKGE</sequence>
<evidence type="ECO:0000313" key="7">
    <source>
        <dbReference type="EMBL" id="GAQ83583.1"/>
    </source>
</evidence>
<dbReference type="GO" id="GO:0042546">
    <property type="term" value="P:cell wall biogenesis"/>
    <property type="evidence" value="ECO:0007669"/>
    <property type="project" value="InterPro"/>
</dbReference>
<keyword evidence="2 6" id="KW-0328">Glycosyltransferase</keyword>
<dbReference type="GO" id="GO:0032580">
    <property type="term" value="C:Golgi cisterna membrane"/>
    <property type="evidence" value="ECO:0007669"/>
    <property type="project" value="UniProtKB-SubCell"/>
</dbReference>
<dbReference type="PANTHER" id="PTHR31889:SF2">
    <property type="entry name" value="FUCOSYLTRANSFERASE 3"/>
    <property type="match status" value="1"/>
</dbReference>
<proteinExistence type="inferred from homology"/>
<evidence type="ECO:0000313" key="8">
    <source>
        <dbReference type="Proteomes" id="UP000054558"/>
    </source>
</evidence>
<dbReference type="AlphaFoldDB" id="A0A1Y1HZH2"/>
<dbReference type="PANTHER" id="PTHR31889">
    <property type="entry name" value="FUCOSYLTRANSFERASE 2-RELATED"/>
    <property type="match status" value="1"/>
</dbReference>
<evidence type="ECO:0000256" key="5">
    <source>
        <dbReference type="ARBA" id="ARBA00023316"/>
    </source>
</evidence>
<dbReference type="Pfam" id="PF03254">
    <property type="entry name" value="XG_FTase"/>
    <property type="match status" value="1"/>
</dbReference>
<dbReference type="GO" id="GO:0071555">
    <property type="term" value="P:cell wall organization"/>
    <property type="evidence" value="ECO:0007669"/>
    <property type="project" value="UniProtKB-UniRule"/>
</dbReference>
<organism evidence="7 8">
    <name type="scientific">Klebsormidium nitens</name>
    <name type="common">Green alga</name>
    <name type="synonym">Ulothrix nitens</name>
    <dbReference type="NCBI Taxonomy" id="105231"/>
    <lineage>
        <taxon>Eukaryota</taxon>
        <taxon>Viridiplantae</taxon>
        <taxon>Streptophyta</taxon>
        <taxon>Klebsormidiophyceae</taxon>
        <taxon>Klebsormidiales</taxon>
        <taxon>Klebsormidiaceae</taxon>
        <taxon>Klebsormidium</taxon>
    </lineage>
</organism>
<comment type="function">
    <text evidence="6">May be involved in cell wall biosynthesis.</text>
</comment>
<dbReference type="GO" id="GO:0008107">
    <property type="term" value="F:galactoside 2-alpha-L-fucosyltransferase activity"/>
    <property type="evidence" value="ECO:0007669"/>
    <property type="project" value="InterPro"/>
</dbReference>